<evidence type="ECO:0000259" key="9">
    <source>
        <dbReference type="Pfam" id="PF23247"/>
    </source>
</evidence>
<comment type="caution">
    <text evidence="12">The sequence shown here is derived from an EMBL/GenBank/DDBJ whole genome shotgun (WGS) entry which is preliminary data.</text>
</comment>
<dbReference type="InterPro" id="IPR027417">
    <property type="entry name" value="P-loop_NTPase"/>
</dbReference>
<dbReference type="InterPro" id="IPR050905">
    <property type="entry name" value="Plant_NBS-LRR"/>
</dbReference>
<dbReference type="Gene3D" id="3.80.10.10">
    <property type="entry name" value="Ribonuclease Inhibitor"/>
    <property type="match status" value="3"/>
</dbReference>
<dbReference type="GO" id="GO:0005524">
    <property type="term" value="F:ATP binding"/>
    <property type="evidence" value="ECO:0007669"/>
    <property type="project" value="UniProtKB-KW"/>
</dbReference>
<dbReference type="InterPro" id="IPR032675">
    <property type="entry name" value="LRR_dom_sf"/>
</dbReference>
<dbReference type="Gene3D" id="3.40.50.300">
    <property type="entry name" value="P-loop containing nucleotide triphosphate hydrolases"/>
    <property type="match status" value="1"/>
</dbReference>
<keyword evidence="7" id="KW-0175">Coiled coil</keyword>
<dbReference type="SUPFAM" id="SSF52058">
    <property type="entry name" value="L domain-like"/>
    <property type="match status" value="1"/>
</dbReference>
<dbReference type="InterPro" id="IPR042197">
    <property type="entry name" value="Apaf_helical"/>
</dbReference>
<keyword evidence="6" id="KW-0067">ATP-binding</keyword>
<dbReference type="PRINTS" id="PR00364">
    <property type="entry name" value="DISEASERSIST"/>
</dbReference>
<dbReference type="Gene3D" id="1.10.8.430">
    <property type="entry name" value="Helical domain of apoptotic protease-activating factors"/>
    <property type="match status" value="1"/>
</dbReference>
<comment type="similarity">
    <text evidence="1">Belongs to the disease resistance NB-LRR family.</text>
</comment>
<evidence type="ECO:0000256" key="1">
    <source>
        <dbReference type="ARBA" id="ARBA00008894"/>
    </source>
</evidence>
<sequence length="966" mass="110128">MAEIATLILEFIKCVAPPTRSCVDNHRKFKENAEDLRNKLRILEARKEDVETRLQDEVCSEKQAKKEVVVWLQDVEKINAEIQDVLKRVHGTSYFSRARLGKLAREKINVLDAILQRGSFPEGLVVNEPATALPFPVENLEGEVFVKERIWGYLIGNEVPMIGVCGIGGVGKTTIMKHIHNELLLMESRFDNVIWVTVSYPLNVVRLQHEIANGINESLPENEDEQKRASRLMRIMGKVKYVLILDDVWQRFSLKDVGIPSPTMENGSKLVITSRKVDVCKSIGCQIVKVSPLSEEESLNLFLDKVGSDILQVPELEGTWKAMVEECAGLPLAIVVIAGSMKGVTDVCEWRHALNELRERVRATAEGSEDEIFERLKFSYDRLQDSNIQNCFLSCSLYAEDYEIRSNNLVEQWIDEGFIEESGSRRAMLDKGQTILNRLENSCLLEKTRFVGTNKMHDLVRVMALRIRPQFMVKAGMRLTEMPDEHEWTENLEKVSLMENEISDIPLNMCPNCPILTTLMLQGNSKLIQIPDCFFANMQRLKCLNLSETSIESLPHSICNLENLTTLLLQCCRQLKHVPCLAKLKALKKLDMFKAGIDVVPEGIDMLVNLQYLDLRCPELAELPTQILGNLSHLQRLTVYSKSTTLKIKGEEVRGLKKLETFQAQLYDLQDLNNYVKSNHFKRLSNYQLVVGQVEGNFAPFINNFSKEISLGECEIGGEDSVVLPDEVEELWIHRCRKFRSLSDIYSLQKTTELRRCTVTECEEIGCVVDMVTSSSSFINNLELLWLRKLPNLSVVVNVEGVEATSPHIFSNLKFFGMSECSTMKRLFSLELLQGLQNLEWITVKNCQQMEEIIGWEGEEENHTADATTTTTFTLPKLRVLELRNLPELKRICPTRGVMVCDSLQLLEIKECPKLRKIPLVGNVRSSPPTALKRISIKPKELWESLEWDDPNAKNVLQPFVYFPTY</sequence>
<dbReference type="GO" id="GO:0043531">
    <property type="term" value="F:ADP binding"/>
    <property type="evidence" value="ECO:0007669"/>
    <property type="project" value="InterPro"/>
</dbReference>
<evidence type="ECO:0000256" key="3">
    <source>
        <dbReference type="ARBA" id="ARBA00022737"/>
    </source>
</evidence>
<dbReference type="EMBL" id="BPVZ01000357">
    <property type="protein sequence ID" value="GKV50334.1"/>
    <property type="molecule type" value="Genomic_DNA"/>
</dbReference>
<feature type="coiled-coil region" evidence="7">
    <location>
        <begin position="26"/>
        <end position="53"/>
    </location>
</feature>
<dbReference type="InterPro" id="IPR055414">
    <property type="entry name" value="LRR_R13L4/SHOC2-like"/>
</dbReference>
<dbReference type="InterPro" id="IPR003591">
    <property type="entry name" value="Leu-rich_rpt_typical-subtyp"/>
</dbReference>
<gene>
    <name evidence="12" type="ORF">SLEP1_g57042</name>
</gene>
<evidence type="ECO:0000259" key="10">
    <source>
        <dbReference type="Pfam" id="PF23559"/>
    </source>
</evidence>
<dbReference type="GO" id="GO:0006952">
    <property type="term" value="P:defense response"/>
    <property type="evidence" value="ECO:0007669"/>
    <property type="project" value="UniProtKB-KW"/>
</dbReference>
<dbReference type="PANTHER" id="PTHR33463:SF187">
    <property type="entry name" value="AND NB-ARC DOMAIN DISEASE RESISTANCE PROTEIN, PUTATIVE-RELATED"/>
    <property type="match status" value="1"/>
</dbReference>
<evidence type="ECO:0000259" key="11">
    <source>
        <dbReference type="Pfam" id="PF23598"/>
    </source>
</evidence>
<accession>A0AAV5MMV7</accession>
<dbReference type="InterPro" id="IPR058922">
    <property type="entry name" value="WHD_DRP"/>
</dbReference>
<dbReference type="Pfam" id="PF23598">
    <property type="entry name" value="LRR_14"/>
    <property type="match status" value="1"/>
</dbReference>
<keyword evidence="13" id="KW-1185">Reference proteome</keyword>
<dbReference type="Proteomes" id="UP001054252">
    <property type="component" value="Unassembled WGS sequence"/>
</dbReference>
<dbReference type="InterPro" id="IPR002182">
    <property type="entry name" value="NB-ARC"/>
</dbReference>
<dbReference type="Pfam" id="PF23247">
    <property type="entry name" value="LRR_RPS2"/>
    <property type="match status" value="1"/>
</dbReference>
<dbReference type="PANTHER" id="PTHR33463">
    <property type="entry name" value="NB-ARC DOMAIN-CONTAINING PROTEIN-RELATED"/>
    <property type="match status" value="1"/>
</dbReference>
<evidence type="ECO:0000256" key="2">
    <source>
        <dbReference type="ARBA" id="ARBA00022614"/>
    </source>
</evidence>
<keyword evidence="3" id="KW-0677">Repeat</keyword>
<evidence type="ECO:0000313" key="12">
    <source>
        <dbReference type="EMBL" id="GKV50334.1"/>
    </source>
</evidence>
<organism evidence="12 13">
    <name type="scientific">Rubroshorea leprosula</name>
    <dbReference type="NCBI Taxonomy" id="152421"/>
    <lineage>
        <taxon>Eukaryota</taxon>
        <taxon>Viridiplantae</taxon>
        <taxon>Streptophyta</taxon>
        <taxon>Embryophyta</taxon>
        <taxon>Tracheophyta</taxon>
        <taxon>Spermatophyta</taxon>
        <taxon>Magnoliopsida</taxon>
        <taxon>eudicotyledons</taxon>
        <taxon>Gunneridae</taxon>
        <taxon>Pentapetalae</taxon>
        <taxon>rosids</taxon>
        <taxon>malvids</taxon>
        <taxon>Malvales</taxon>
        <taxon>Dipterocarpaceae</taxon>
        <taxon>Rubroshorea</taxon>
    </lineage>
</organism>
<dbReference type="FunFam" id="3.40.50.300:FF:001091">
    <property type="entry name" value="Probable disease resistance protein At1g61300"/>
    <property type="match status" value="1"/>
</dbReference>
<evidence type="ECO:0000256" key="6">
    <source>
        <dbReference type="ARBA" id="ARBA00022840"/>
    </source>
</evidence>
<keyword evidence="4" id="KW-0547">Nucleotide-binding</keyword>
<feature type="domain" description="Disease resistance protein At4g27190-like leucine-rich repeats" evidence="9">
    <location>
        <begin position="807"/>
        <end position="918"/>
    </location>
</feature>
<keyword evidence="2" id="KW-0433">Leucine-rich repeat</keyword>
<protein>
    <recommendedName>
        <fullName evidence="14">Disease resistance protein</fullName>
    </recommendedName>
</protein>
<feature type="domain" description="Disease resistance protein winged helix" evidence="10">
    <location>
        <begin position="397"/>
        <end position="462"/>
    </location>
</feature>
<evidence type="ECO:0000256" key="5">
    <source>
        <dbReference type="ARBA" id="ARBA00022821"/>
    </source>
</evidence>
<evidence type="ECO:0000313" key="13">
    <source>
        <dbReference type="Proteomes" id="UP001054252"/>
    </source>
</evidence>
<dbReference type="Pfam" id="PF00931">
    <property type="entry name" value="NB-ARC"/>
    <property type="match status" value="1"/>
</dbReference>
<proteinExistence type="inferred from homology"/>
<evidence type="ECO:0000259" key="8">
    <source>
        <dbReference type="Pfam" id="PF00931"/>
    </source>
</evidence>
<evidence type="ECO:0008006" key="14">
    <source>
        <dbReference type="Google" id="ProtNLM"/>
    </source>
</evidence>
<keyword evidence="5" id="KW-0611">Plant defense</keyword>
<dbReference type="AlphaFoldDB" id="A0AAV5MMV7"/>
<evidence type="ECO:0000256" key="4">
    <source>
        <dbReference type="ARBA" id="ARBA00022741"/>
    </source>
</evidence>
<dbReference type="InterPro" id="IPR057135">
    <property type="entry name" value="At4g27190-like_LRR"/>
</dbReference>
<dbReference type="Pfam" id="PF23559">
    <property type="entry name" value="WHD_DRP"/>
    <property type="match status" value="1"/>
</dbReference>
<evidence type="ECO:0000256" key="7">
    <source>
        <dbReference type="SAM" id="Coils"/>
    </source>
</evidence>
<feature type="domain" description="NB-ARC" evidence="8">
    <location>
        <begin position="147"/>
        <end position="308"/>
    </location>
</feature>
<feature type="domain" description="Disease resistance R13L4/SHOC-2-like LRR" evidence="11">
    <location>
        <begin position="536"/>
        <end position="695"/>
    </location>
</feature>
<name>A0AAV5MMV7_9ROSI</name>
<dbReference type="SUPFAM" id="SSF52540">
    <property type="entry name" value="P-loop containing nucleoside triphosphate hydrolases"/>
    <property type="match status" value="1"/>
</dbReference>
<dbReference type="FunFam" id="1.10.10.10:FF:000322">
    <property type="entry name" value="Probable disease resistance protein At1g63360"/>
    <property type="match status" value="1"/>
</dbReference>
<dbReference type="SMART" id="SM00369">
    <property type="entry name" value="LRR_TYP"/>
    <property type="match status" value="2"/>
</dbReference>
<reference evidence="12 13" key="1">
    <citation type="journal article" date="2021" name="Commun. Biol.">
        <title>The genome of Shorea leprosula (Dipterocarpaceae) highlights the ecological relevance of drought in aseasonal tropical rainforests.</title>
        <authorList>
            <person name="Ng K.K.S."/>
            <person name="Kobayashi M.J."/>
            <person name="Fawcett J.A."/>
            <person name="Hatakeyama M."/>
            <person name="Paape T."/>
            <person name="Ng C.H."/>
            <person name="Ang C.C."/>
            <person name="Tnah L.H."/>
            <person name="Lee C.T."/>
            <person name="Nishiyama T."/>
            <person name="Sese J."/>
            <person name="O'Brien M.J."/>
            <person name="Copetti D."/>
            <person name="Mohd Noor M.I."/>
            <person name="Ong R.C."/>
            <person name="Putra M."/>
            <person name="Sireger I.Z."/>
            <person name="Indrioko S."/>
            <person name="Kosugi Y."/>
            <person name="Izuno A."/>
            <person name="Isagi Y."/>
            <person name="Lee S.L."/>
            <person name="Shimizu K.K."/>
        </authorList>
    </citation>
    <scope>NUCLEOTIDE SEQUENCE [LARGE SCALE GENOMIC DNA]</scope>
    <source>
        <strain evidence="12">214</strain>
    </source>
</reference>